<dbReference type="EMBL" id="GBRH01261767">
    <property type="protein sequence ID" value="JAD36128.1"/>
    <property type="molecule type" value="Transcribed_RNA"/>
</dbReference>
<organism evidence="1">
    <name type="scientific">Arundo donax</name>
    <name type="common">Giant reed</name>
    <name type="synonym">Donax arundinaceus</name>
    <dbReference type="NCBI Taxonomy" id="35708"/>
    <lineage>
        <taxon>Eukaryota</taxon>
        <taxon>Viridiplantae</taxon>
        <taxon>Streptophyta</taxon>
        <taxon>Embryophyta</taxon>
        <taxon>Tracheophyta</taxon>
        <taxon>Spermatophyta</taxon>
        <taxon>Magnoliopsida</taxon>
        <taxon>Liliopsida</taxon>
        <taxon>Poales</taxon>
        <taxon>Poaceae</taxon>
        <taxon>PACMAD clade</taxon>
        <taxon>Arundinoideae</taxon>
        <taxon>Arundineae</taxon>
        <taxon>Arundo</taxon>
    </lineage>
</organism>
<dbReference type="AlphaFoldDB" id="A0A0A8ZER7"/>
<proteinExistence type="predicted"/>
<accession>A0A0A8ZER7</accession>
<protein>
    <submittedName>
        <fullName evidence="1">Uncharacterized protein</fullName>
    </submittedName>
</protein>
<reference evidence="1" key="2">
    <citation type="journal article" date="2015" name="Data Brief">
        <title>Shoot transcriptome of the giant reed, Arundo donax.</title>
        <authorList>
            <person name="Barrero R.A."/>
            <person name="Guerrero F.D."/>
            <person name="Moolhuijzen P."/>
            <person name="Goolsby J.A."/>
            <person name="Tidwell J."/>
            <person name="Bellgard S.E."/>
            <person name="Bellgard M.I."/>
        </authorList>
    </citation>
    <scope>NUCLEOTIDE SEQUENCE</scope>
    <source>
        <tissue evidence="1">Shoot tissue taken approximately 20 cm above the soil surface</tissue>
    </source>
</reference>
<evidence type="ECO:0000313" key="1">
    <source>
        <dbReference type="EMBL" id="JAD36128.1"/>
    </source>
</evidence>
<name>A0A0A8ZER7_ARUDO</name>
<sequence>MWLKLTCMLIIFRDYSPSNLV</sequence>
<reference evidence="1" key="1">
    <citation type="submission" date="2014-09" db="EMBL/GenBank/DDBJ databases">
        <authorList>
            <person name="Magalhaes I.L.F."/>
            <person name="Oliveira U."/>
            <person name="Santos F.R."/>
            <person name="Vidigal T.H.D.A."/>
            <person name="Brescovit A.D."/>
            <person name="Santos A.J."/>
        </authorList>
    </citation>
    <scope>NUCLEOTIDE SEQUENCE</scope>
    <source>
        <tissue evidence="1">Shoot tissue taken approximately 20 cm above the soil surface</tissue>
    </source>
</reference>